<accession>A0ACC2C8Q2</accession>
<evidence type="ECO:0000313" key="2">
    <source>
        <dbReference type="Proteomes" id="UP001162992"/>
    </source>
</evidence>
<organism evidence="1 2">
    <name type="scientific">Diphasiastrum complanatum</name>
    <name type="common">Issler's clubmoss</name>
    <name type="synonym">Lycopodium complanatum</name>
    <dbReference type="NCBI Taxonomy" id="34168"/>
    <lineage>
        <taxon>Eukaryota</taxon>
        <taxon>Viridiplantae</taxon>
        <taxon>Streptophyta</taxon>
        <taxon>Embryophyta</taxon>
        <taxon>Tracheophyta</taxon>
        <taxon>Lycopodiopsida</taxon>
        <taxon>Lycopodiales</taxon>
        <taxon>Lycopodiaceae</taxon>
        <taxon>Lycopodioideae</taxon>
        <taxon>Diphasiastrum</taxon>
    </lineage>
</organism>
<reference evidence="2" key="1">
    <citation type="journal article" date="2024" name="Proc. Natl. Acad. Sci. U.S.A.">
        <title>Extraordinary preservation of gene collinearity over three hundred million years revealed in homosporous lycophytes.</title>
        <authorList>
            <person name="Li C."/>
            <person name="Wickell D."/>
            <person name="Kuo L.Y."/>
            <person name="Chen X."/>
            <person name="Nie B."/>
            <person name="Liao X."/>
            <person name="Peng D."/>
            <person name="Ji J."/>
            <person name="Jenkins J."/>
            <person name="Williams M."/>
            <person name="Shu S."/>
            <person name="Plott C."/>
            <person name="Barry K."/>
            <person name="Rajasekar S."/>
            <person name="Grimwood J."/>
            <person name="Han X."/>
            <person name="Sun S."/>
            <person name="Hou Z."/>
            <person name="He W."/>
            <person name="Dai G."/>
            <person name="Sun C."/>
            <person name="Schmutz J."/>
            <person name="Leebens-Mack J.H."/>
            <person name="Li F.W."/>
            <person name="Wang L."/>
        </authorList>
    </citation>
    <scope>NUCLEOTIDE SEQUENCE [LARGE SCALE GENOMIC DNA]</scope>
    <source>
        <strain evidence="2">cv. PW_Plant_1</strain>
    </source>
</reference>
<proteinExistence type="predicted"/>
<gene>
    <name evidence="1" type="ORF">O6H91_11G046000</name>
</gene>
<dbReference type="EMBL" id="CM055102">
    <property type="protein sequence ID" value="KAJ7538384.1"/>
    <property type="molecule type" value="Genomic_DNA"/>
</dbReference>
<sequence>MKQELIAKEDEYTVSQGLIEAAFAGNENAVFEALLNKHVDINHKGTISLRFKRIDCIQHEDTPDEVKIDYEEFKTDVTPLFAAAHAGHINIVKRLLIAGADANEKLFRGYATTAAAREGHHQIINVMQRAGAAQLALEDALLEACLYNQVKAVELLISSEMARPEVLAQALVHASSRGYLDIIAILTKSGVHVNSWYRILLRSAKPVLHANVDCTPLVAAIVGRHSSVVKYFLEAGAKPDCKVSLGAWSWDYASGEELRVGAGLAEPYDAAWCAVEYWEASGTILSMLLDHVSPDDEHNGRTLLCHAILCNNYAACKLLLSAGADSEYCIQTGNGQEYRPLHLAARFGYTSIVKLLIDHGCEPNIRTESDETALMLSAKGGFENCFKSLLLSGADLGLVNKQGQSALKLAELSGLISSVDFLLWDAFRSGSQLRSSNPHVFSALHVVAKQGNVGVLPNLLQQPSIDLNTQDKHGYSAAMVAVQTGHLEVFEILVRSGIDISLVGSQGETVLSLMKKSDFRESFERIMLNAALANLLKGENFHALHFAARRGSLEALSQLLKKGCVINALDEEGCTPLMLSAREGHAEACRLLLLAGADFNLSNSQGETALSLARKSTFSKAAESVLLDHMAIKFVLLGGQLFKHTRQGKGSPHFKEVRMLCTGLLTWGEARRRNVICKEAGVGSTKTFRRNHKKAGADKPGIFWVITNSGREVHFEASAASIAELWVRGINGLVKNSVVTHNVRRQPASFSS</sequence>
<keyword evidence="2" id="KW-1185">Reference proteome</keyword>
<protein>
    <submittedName>
        <fullName evidence="1">Uncharacterized protein</fullName>
    </submittedName>
</protein>
<dbReference type="Proteomes" id="UP001162992">
    <property type="component" value="Chromosome 11"/>
</dbReference>
<name>A0ACC2C8Q2_DIPCM</name>
<comment type="caution">
    <text evidence="1">The sequence shown here is derived from an EMBL/GenBank/DDBJ whole genome shotgun (WGS) entry which is preliminary data.</text>
</comment>
<evidence type="ECO:0000313" key="1">
    <source>
        <dbReference type="EMBL" id="KAJ7538384.1"/>
    </source>
</evidence>